<keyword evidence="4" id="KW-1185">Reference proteome</keyword>
<reference evidence="2 3" key="1">
    <citation type="submission" date="2018-01" db="EMBL/GenBank/DDBJ databases">
        <title>Draft genome sequences of Chryseobacterium lactis NCTC11390, Chryseobacterium oncorhynchi 701B-08, and Chryseobacterium viscerum 687B-08.</title>
        <authorList>
            <person name="Jeong J.-J."/>
            <person name="Lee Y.J."/>
            <person name="Park B."/>
            <person name="Choi I.-G."/>
            <person name="Kim K.D."/>
        </authorList>
    </citation>
    <scope>NUCLEOTIDE SEQUENCE [LARGE SCALE GENOMIC DNA]</scope>
    <source>
        <strain evidence="2 3">NCTC11390</strain>
    </source>
</reference>
<organism evidence="2 3">
    <name type="scientific">Chryseobacterium lactis</name>
    <dbReference type="NCBI Taxonomy" id="1241981"/>
    <lineage>
        <taxon>Bacteria</taxon>
        <taxon>Pseudomonadati</taxon>
        <taxon>Bacteroidota</taxon>
        <taxon>Flavobacteriia</taxon>
        <taxon>Flavobacteriales</taxon>
        <taxon>Weeksellaceae</taxon>
        <taxon>Chryseobacterium group</taxon>
        <taxon>Chryseobacterium</taxon>
    </lineage>
</organism>
<dbReference type="EMBL" id="PPEH01000008">
    <property type="protein sequence ID" value="PNW12265.1"/>
    <property type="molecule type" value="Genomic_DNA"/>
</dbReference>
<evidence type="ECO:0000313" key="3">
    <source>
        <dbReference type="Proteomes" id="UP000236262"/>
    </source>
</evidence>
<dbReference type="KEGG" id="clac:EG342_24630"/>
<dbReference type="EMBL" id="CP033924">
    <property type="protein sequence ID" value="AZA84894.1"/>
    <property type="molecule type" value="Genomic_DNA"/>
</dbReference>
<evidence type="ECO:0000313" key="1">
    <source>
        <dbReference type="EMBL" id="AZA84894.1"/>
    </source>
</evidence>
<name>A0A3G6RJX8_CHRLC</name>
<dbReference type="OrthoDB" id="9814627at2"/>
<evidence type="ECO:0000313" key="4">
    <source>
        <dbReference type="Proteomes" id="UP000279972"/>
    </source>
</evidence>
<dbReference type="Proteomes" id="UP000279972">
    <property type="component" value="Chromosome"/>
</dbReference>
<gene>
    <name evidence="2" type="ORF">C1637_19120</name>
    <name evidence="1" type="ORF">EG342_24630</name>
</gene>
<proteinExistence type="predicted"/>
<evidence type="ECO:0000313" key="2">
    <source>
        <dbReference type="EMBL" id="PNW12265.1"/>
    </source>
</evidence>
<dbReference type="RefSeq" id="WP_103293261.1">
    <property type="nucleotide sequence ID" value="NZ_CP033924.1"/>
</dbReference>
<sequence>MKKIFLLSIFILNIGKAQNISNPESNSYTPKDLPSSPTTASLMKFEEIPVDNYTGVPDIGIPITSMSIDRGLNLDVSLKYHPASIAVEEKASDVGLGWNLIAGGTITRTVKGLPDEYKFDGNYTRRGIYRKDEQSYPNKYGEVYDILKNQQFGYDDLVRYDKYNEFAWETYFKSTYDSQYDLYQYNFFGNTGRFIIKRNDNGEFIVKKLDENNLRIQYINNTNFEPVKFTITDENGYVYIFDIIERSDSNDVTFSSGLDGIGSSSITRTISYNSAFHLSRIEDTNNRLLMAASFEEPSKEIVIINNSTNYAFSSGYETTLDDIRMRQCEDQIFPYLNPVNRTSTNQIISYTRKLKEINIIGKAIIKFEFQTGRSDTNLHNPSESRFLKKITVNDPNSHQSKSYVLNQLYRESIYKRMFLSKVDVLDQNNAFLYNYQLSYSDITGNIISQNIGKDYWGYLNARPIYSFSGEYREVTPGITNVDVLSKMTLPTSGSIDFTYENNTYSYSSLYNTTETLTNWDDNINNWDEQYIVSDFNQTDKNKPQKYAFTLQEAADVSFVVENSFGPNPPSDWRYLLYTSPTGIAGETLIAQNSDTESKKTLSLQPGNYYLKYSSMNIGATQPFTSSVNIFYKTKKSIVQKYVFGGGIRIKKVTYKESNSNTAKETEYSYQNLDNTELSSGSLSVPKPIYTYKEYSTKKGLKCVHRSPVGALLGVFGYDYPVYDVITTSNIVPSQKLKGEIGYKNVVVKEIGKGQQNYTYSSPIDIPNNYIPASAPPILFYETPDYKRGLLKKAAILDDQGRILKSSTQEYSYTDHIENIGITYFSSQLSTSAYYPMFKKYGDFLLHIRGCSQHVEPAHSNTQNYVGVKEYFYDDLNVTPPQCAFYGGETPNMVRHHFDNEIIGKANLIKQEDTEFLQGQNSVKTVKNIVYNNLNYPIQQNVIYPDGTSHQTTYQYAGEKGNQKLINANMIGIPLETELKKDSKTISKTETRYDDPATLLPTSTLSFDLQNTGTSTTEVTYDKYDAKGNLQQYTTKDGISTTIIWGYNNTQPIAKIENATLAAINSSFINAIVSASDTDAIAGTNNDETDLLNAFKTFKNNLSGYKITTYSYDPLIGVRSIIPPSGIKESYLYDSAGRLEKVINADGKILKEMKYNYKN</sequence>
<dbReference type="Proteomes" id="UP000236262">
    <property type="component" value="Unassembled WGS sequence"/>
</dbReference>
<dbReference type="AlphaFoldDB" id="A0A3G6RJX8"/>
<protein>
    <recommendedName>
        <fullName evidence="5">RHS repeat protein</fullName>
    </recommendedName>
</protein>
<accession>A0A3G6RJX8</accession>
<reference evidence="1 4" key="2">
    <citation type="submission" date="2018-11" db="EMBL/GenBank/DDBJ databases">
        <title>Proposal to divide the Flavobacteriaceae and reorganize its genera based on Amino Acid Identity values calculated from whole genome sequences.</title>
        <authorList>
            <person name="Nicholson A.C."/>
            <person name="Gulvik C.A."/>
            <person name="Whitney A.M."/>
            <person name="Humrighouse B.W."/>
            <person name="Bell M."/>
            <person name="Holmes B."/>
            <person name="Steigerwalt A.G."/>
            <person name="Villarma A."/>
            <person name="Sheth M."/>
            <person name="Batra D."/>
            <person name="Pryor J."/>
            <person name="Bernardet J.-F."/>
            <person name="Hugo C."/>
            <person name="Kampfer P."/>
            <person name="Newman J."/>
            <person name="McQuiston J.R."/>
        </authorList>
    </citation>
    <scope>NUCLEOTIDE SEQUENCE [LARGE SCALE GENOMIC DNA]</scope>
    <source>
        <strain evidence="1 4">KC_1864</strain>
    </source>
</reference>
<evidence type="ECO:0008006" key="5">
    <source>
        <dbReference type="Google" id="ProtNLM"/>
    </source>
</evidence>